<dbReference type="Gene3D" id="1.20.1740.10">
    <property type="entry name" value="Amino acid/polyamine transporter I"/>
    <property type="match status" value="1"/>
</dbReference>
<protein>
    <submittedName>
        <fullName evidence="6">Uncharacterized protein</fullName>
    </submittedName>
</protein>
<dbReference type="HOGENOM" id="CLU_004495_2_4_1"/>
<evidence type="ECO:0000256" key="3">
    <source>
        <dbReference type="ARBA" id="ARBA00022692"/>
    </source>
</evidence>
<dbReference type="PIRSF" id="PIRSF006060">
    <property type="entry name" value="AA_transporter"/>
    <property type="match status" value="1"/>
</dbReference>
<dbReference type="PROSITE" id="PS00218">
    <property type="entry name" value="AMINO_ACID_PERMEASE_1"/>
    <property type="match status" value="1"/>
</dbReference>
<dbReference type="Proteomes" id="UP000030766">
    <property type="component" value="Unassembled WGS sequence"/>
</dbReference>
<dbReference type="Pfam" id="PF13520">
    <property type="entry name" value="AA_permease_2"/>
    <property type="match status" value="1"/>
</dbReference>
<gene>
    <name evidence="6" type="ORF">FOZG_08023</name>
</gene>
<dbReference type="EMBL" id="JH717899">
    <property type="protein sequence ID" value="EWZ43324.1"/>
    <property type="molecule type" value="Genomic_DNA"/>
</dbReference>
<dbReference type="PANTHER" id="PTHR45649:SF19">
    <property type="entry name" value="TRANSPORTER, PUTATIVE (EUROFUNG)-RELATED"/>
    <property type="match status" value="1"/>
</dbReference>
<evidence type="ECO:0000313" key="6">
    <source>
        <dbReference type="EMBL" id="EWZ43324.1"/>
    </source>
</evidence>
<evidence type="ECO:0000256" key="5">
    <source>
        <dbReference type="ARBA" id="ARBA00023136"/>
    </source>
</evidence>
<proteinExistence type="predicted"/>
<keyword evidence="2" id="KW-0813">Transport</keyword>
<keyword evidence="4" id="KW-1133">Transmembrane helix</keyword>
<evidence type="ECO:0000256" key="4">
    <source>
        <dbReference type="ARBA" id="ARBA00022989"/>
    </source>
</evidence>
<organism evidence="6">
    <name type="scientific">Fusarium oxysporum Fo47</name>
    <dbReference type="NCBI Taxonomy" id="660027"/>
    <lineage>
        <taxon>Eukaryota</taxon>
        <taxon>Fungi</taxon>
        <taxon>Dikarya</taxon>
        <taxon>Ascomycota</taxon>
        <taxon>Pezizomycotina</taxon>
        <taxon>Sordariomycetes</taxon>
        <taxon>Hypocreomycetidae</taxon>
        <taxon>Hypocreales</taxon>
        <taxon>Nectriaceae</taxon>
        <taxon>Fusarium</taxon>
        <taxon>Fusarium oxysporum species complex</taxon>
    </lineage>
</organism>
<dbReference type="AlphaFoldDB" id="W9KKS7"/>
<dbReference type="InterPro" id="IPR002293">
    <property type="entry name" value="AA/rel_permease1"/>
</dbReference>
<evidence type="ECO:0000256" key="2">
    <source>
        <dbReference type="ARBA" id="ARBA00022448"/>
    </source>
</evidence>
<name>W9KKS7_FUSOX</name>
<dbReference type="PANTHER" id="PTHR45649">
    <property type="entry name" value="AMINO-ACID PERMEASE BAT1"/>
    <property type="match status" value="1"/>
</dbReference>
<dbReference type="InterPro" id="IPR004840">
    <property type="entry name" value="Amino_acid_permease_CS"/>
</dbReference>
<evidence type="ECO:0000256" key="1">
    <source>
        <dbReference type="ARBA" id="ARBA00004141"/>
    </source>
</evidence>
<dbReference type="GO" id="GO:0016020">
    <property type="term" value="C:membrane"/>
    <property type="evidence" value="ECO:0007669"/>
    <property type="project" value="UniProtKB-SubCell"/>
</dbReference>
<keyword evidence="5" id="KW-0472">Membrane</keyword>
<reference evidence="6" key="2">
    <citation type="submission" date="2012-06" db="EMBL/GenBank/DDBJ databases">
        <title>Annotation of the Genome Sequence of Fusarium oxysporum Fo47.</title>
        <authorList>
            <consortium name="The Broad Institute Genomics Platform"/>
            <person name="Ma L.-J."/>
            <person name="Corby-Kistler H."/>
            <person name="Broz K."/>
            <person name="Gale L.R."/>
            <person name="Jonkers W."/>
            <person name="O'Donnell K."/>
            <person name="Ploetz R."/>
            <person name="Steinberg C."/>
            <person name="Schwartz D.C."/>
            <person name="VanEtten H."/>
            <person name="Zhou S."/>
            <person name="Young S.K."/>
            <person name="Zeng Q."/>
            <person name="Gargeya S."/>
            <person name="Fitzgerald M."/>
            <person name="Abouelleil A."/>
            <person name="Alvarado L."/>
            <person name="Chapman S.B."/>
            <person name="Gainer-Dewar J."/>
            <person name="Goldberg J."/>
            <person name="Griggs A."/>
            <person name="Gujja S."/>
            <person name="Hansen M."/>
            <person name="Howarth C."/>
            <person name="Imamovic A."/>
            <person name="Ireland A."/>
            <person name="Larimer J."/>
            <person name="McCowan C."/>
            <person name="Murphy C."/>
            <person name="Pearson M."/>
            <person name="Poon T.W."/>
            <person name="Priest M."/>
            <person name="Roberts A."/>
            <person name="Saif S."/>
            <person name="Shea T."/>
            <person name="Sykes S."/>
            <person name="Wortman J."/>
            <person name="Nusbaum C."/>
            <person name="Birren B."/>
        </authorList>
    </citation>
    <scope>NUCLEOTIDE SEQUENCE</scope>
    <source>
        <strain evidence="6">Fo47</strain>
    </source>
</reference>
<reference evidence="6" key="1">
    <citation type="submission" date="2011-06" db="EMBL/GenBank/DDBJ databases">
        <title>The Genome Sequence of Fusarium oxysporum Fo47.</title>
        <authorList>
            <consortium name="The Broad Institute Genome Sequencing Platform"/>
            <person name="Ma L.-J."/>
            <person name="Gale L.R."/>
            <person name="Schwartz D.C."/>
            <person name="Zhou S."/>
            <person name="Corby-Kistler H."/>
            <person name="Young S.K."/>
            <person name="Zeng Q."/>
            <person name="Gargeya S."/>
            <person name="Fitzgerald M."/>
            <person name="Haas B."/>
            <person name="Abouelleil A."/>
            <person name="Alvarado L."/>
            <person name="Arachchi H.M."/>
            <person name="Berlin A."/>
            <person name="Brown A."/>
            <person name="Chapman S.B."/>
            <person name="Chen Z."/>
            <person name="Dunbar C."/>
            <person name="Freedman E."/>
            <person name="Gearin G."/>
            <person name="Gellesch M."/>
            <person name="Goldberg J."/>
            <person name="Griggs A."/>
            <person name="Gujja S."/>
            <person name="Heiman D."/>
            <person name="Howarth C."/>
            <person name="Larson L."/>
            <person name="Lui A."/>
            <person name="MacDonald P.J.P."/>
            <person name="Mehta T."/>
            <person name="Montmayeur A."/>
            <person name="Murphy C."/>
            <person name="Neiman D."/>
            <person name="Pearson M."/>
            <person name="Priest M."/>
            <person name="Roberts A."/>
            <person name="Saif S."/>
            <person name="Shea T."/>
            <person name="Shenoy N."/>
            <person name="Sisk P."/>
            <person name="Stolte C."/>
            <person name="Sykes S."/>
            <person name="Wortman J."/>
            <person name="Nusbaum C."/>
            <person name="Birren B."/>
        </authorList>
    </citation>
    <scope>NUCLEOTIDE SEQUENCE [LARGE SCALE GENOMIC DNA]</scope>
    <source>
        <strain evidence="6">Fo47</strain>
    </source>
</reference>
<dbReference type="GO" id="GO:0022857">
    <property type="term" value="F:transmembrane transporter activity"/>
    <property type="evidence" value="ECO:0007669"/>
    <property type="project" value="InterPro"/>
</dbReference>
<sequence length="507" mass="56762">MDPQSSDKATKEPPRDPSVRIVDTVPEFVLTKQKLGFPSLVALSFNICNSWAGVSSSMQIALLQGGPFALLYGFFVTTSLYLCIALSAAELISVYPTPSGQYHFASILAPRKFTKSISYVCGFISVINWEIIGAAVTIIPCMQILALWQYYHPSFQAKPWHQFVIYEAFGFFVSLYNNLILPKALWTHNLGFILNLTMFVVVTVLLIVRPFNKAPDVFVWNTFINLTGWSDGVCFLTSLVTTCFGFTGLDACLHLTEDVSSPKRVVPRSIVLTVVIGFITTLPYIVVLLYGIVDMNATLAIQGYLPFEMYKMIWRSDAAAIAIIVSSIFLTFFILNAIMQTSSRMTWAFACDNGIVFSRVFERMHPNLVVPLNAAVLNWVVLSLCGLLFLVSKIAFNALLGSMIVLQLLSFIIPLVLLICRRRGTRYLPHDRAFRLPMILGWVVNVYAIIVGSTLLVFFLLPPFRPLTAQNMNYTCVILGVGAVFCLANWFLHARQHYHGPQIVFHE</sequence>
<keyword evidence="3" id="KW-0812">Transmembrane</keyword>
<dbReference type="VEuPathDB" id="FungiDB:FOZG_08023"/>
<comment type="subcellular location">
    <subcellularLocation>
        <location evidence="1">Membrane</location>
        <topology evidence="1">Multi-pass membrane protein</topology>
    </subcellularLocation>
</comment>
<dbReference type="GO" id="GO:0006865">
    <property type="term" value="P:amino acid transport"/>
    <property type="evidence" value="ECO:0007669"/>
    <property type="project" value="InterPro"/>
</dbReference>
<accession>W9KKS7</accession>